<dbReference type="InterPro" id="IPR000835">
    <property type="entry name" value="HTH_MarR-typ"/>
</dbReference>
<dbReference type="EMBL" id="JADMLG010000003">
    <property type="protein sequence ID" value="MBH0776678.1"/>
    <property type="molecule type" value="Genomic_DNA"/>
</dbReference>
<dbReference type="SMART" id="SM00347">
    <property type="entry name" value="HTH_MARR"/>
    <property type="match status" value="1"/>
</dbReference>
<reference evidence="3" key="1">
    <citation type="submission" date="2020-11" db="EMBL/GenBank/DDBJ databases">
        <title>Nocardia NEAU-351.nov., a novel actinomycete isolated from the cow dung.</title>
        <authorList>
            <person name="Zhang X."/>
        </authorList>
    </citation>
    <scope>NUCLEOTIDE SEQUENCE</scope>
    <source>
        <strain evidence="3">NEAU-351</strain>
    </source>
</reference>
<dbReference type="Proteomes" id="UP000655751">
    <property type="component" value="Unassembled WGS sequence"/>
</dbReference>
<feature type="compositionally biased region" description="Polar residues" evidence="1">
    <location>
        <begin position="174"/>
        <end position="183"/>
    </location>
</feature>
<dbReference type="InterPro" id="IPR036390">
    <property type="entry name" value="WH_DNA-bd_sf"/>
</dbReference>
<dbReference type="Gene3D" id="1.10.10.10">
    <property type="entry name" value="Winged helix-like DNA-binding domain superfamily/Winged helix DNA-binding domain"/>
    <property type="match status" value="1"/>
</dbReference>
<feature type="region of interest" description="Disordered" evidence="1">
    <location>
        <begin position="157"/>
        <end position="183"/>
    </location>
</feature>
<proteinExistence type="predicted"/>
<dbReference type="AlphaFoldDB" id="A0A931N3L7"/>
<dbReference type="PANTHER" id="PTHR33164:SF13">
    <property type="entry name" value="4-HYDROXYPHENYLACETATE CATABOLISM PROTEIN"/>
    <property type="match status" value="1"/>
</dbReference>
<dbReference type="InterPro" id="IPR039422">
    <property type="entry name" value="MarR/SlyA-like"/>
</dbReference>
<organism evidence="3 4">
    <name type="scientific">Nocardia bovistercoris</name>
    <dbReference type="NCBI Taxonomy" id="2785916"/>
    <lineage>
        <taxon>Bacteria</taxon>
        <taxon>Bacillati</taxon>
        <taxon>Actinomycetota</taxon>
        <taxon>Actinomycetes</taxon>
        <taxon>Mycobacteriales</taxon>
        <taxon>Nocardiaceae</taxon>
        <taxon>Nocardia</taxon>
    </lineage>
</organism>
<feature type="domain" description="HTH marR-type" evidence="2">
    <location>
        <begin position="20"/>
        <end position="152"/>
    </location>
</feature>
<dbReference type="GO" id="GO:0003700">
    <property type="term" value="F:DNA-binding transcription factor activity"/>
    <property type="evidence" value="ECO:0007669"/>
    <property type="project" value="InterPro"/>
</dbReference>
<accession>A0A931N3L7</accession>
<evidence type="ECO:0000313" key="4">
    <source>
        <dbReference type="Proteomes" id="UP000655751"/>
    </source>
</evidence>
<sequence length="183" mass="20219">METGEDLRFDCGERTPTRLKKQLSRLTTMTAAQMGRVSRDALRAVGARRDHFVVLTALAELGPASQAALSDRTSVYKSDLVSVLNDLEEGGWVCRAPDPSDGRRNVITITDSGRHRLTELDHVLDEVNHHIMAPLDHDERAQLFTLLNRINTYLATTTGDAAPPSRREPKQDSEASPASHQPP</sequence>
<gene>
    <name evidence="3" type="ORF">IT779_10320</name>
</gene>
<dbReference type="SUPFAM" id="SSF46785">
    <property type="entry name" value="Winged helix' DNA-binding domain"/>
    <property type="match status" value="1"/>
</dbReference>
<dbReference type="PANTHER" id="PTHR33164">
    <property type="entry name" value="TRANSCRIPTIONAL REGULATOR, MARR FAMILY"/>
    <property type="match status" value="1"/>
</dbReference>
<protein>
    <submittedName>
        <fullName evidence="3">Winged helix-turn-helix transcriptional regulator</fullName>
    </submittedName>
</protein>
<dbReference type="PRINTS" id="PR00598">
    <property type="entry name" value="HTHMARR"/>
</dbReference>
<evidence type="ECO:0000256" key="1">
    <source>
        <dbReference type="SAM" id="MobiDB-lite"/>
    </source>
</evidence>
<dbReference type="InterPro" id="IPR036388">
    <property type="entry name" value="WH-like_DNA-bd_sf"/>
</dbReference>
<dbReference type="Pfam" id="PF12802">
    <property type="entry name" value="MarR_2"/>
    <property type="match status" value="1"/>
</dbReference>
<name>A0A931N3L7_9NOCA</name>
<keyword evidence="4" id="KW-1185">Reference proteome</keyword>
<dbReference type="RefSeq" id="WP_196149000.1">
    <property type="nucleotide sequence ID" value="NZ_JADMLG010000003.1"/>
</dbReference>
<comment type="caution">
    <text evidence="3">The sequence shown here is derived from an EMBL/GenBank/DDBJ whole genome shotgun (WGS) entry which is preliminary data.</text>
</comment>
<dbReference type="GO" id="GO:0006950">
    <property type="term" value="P:response to stress"/>
    <property type="evidence" value="ECO:0007669"/>
    <property type="project" value="TreeGrafter"/>
</dbReference>
<evidence type="ECO:0000259" key="2">
    <source>
        <dbReference type="PROSITE" id="PS50995"/>
    </source>
</evidence>
<evidence type="ECO:0000313" key="3">
    <source>
        <dbReference type="EMBL" id="MBH0776678.1"/>
    </source>
</evidence>
<dbReference type="PROSITE" id="PS50995">
    <property type="entry name" value="HTH_MARR_2"/>
    <property type="match status" value="1"/>
</dbReference>